<proteinExistence type="predicted"/>
<feature type="transmembrane region" description="Helical" evidence="1">
    <location>
        <begin position="36"/>
        <end position="57"/>
    </location>
</feature>
<evidence type="ECO:0000259" key="2">
    <source>
        <dbReference type="Pfam" id="PF14317"/>
    </source>
</evidence>
<dbReference type="Proteomes" id="UP000612349">
    <property type="component" value="Unassembled WGS sequence"/>
</dbReference>
<dbReference type="RefSeq" id="WP_066772165.1">
    <property type="nucleotide sequence ID" value="NZ_BMIP01000001.1"/>
</dbReference>
<dbReference type="OrthoDB" id="7432640at2"/>
<keyword evidence="1" id="KW-1133">Transmembrane helix</keyword>
<organism evidence="3 4">
    <name type="scientific">Croceicoccus mobilis</name>
    <dbReference type="NCBI Taxonomy" id="1703339"/>
    <lineage>
        <taxon>Bacteria</taxon>
        <taxon>Pseudomonadati</taxon>
        <taxon>Pseudomonadota</taxon>
        <taxon>Alphaproteobacteria</taxon>
        <taxon>Sphingomonadales</taxon>
        <taxon>Erythrobacteraceae</taxon>
        <taxon>Croceicoccus</taxon>
    </lineage>
</organism>
<keyword evidence="1" id="KW-0472">Membrane</keyword>
<dbReference type="InterPro" id="IPR025588">
    <property type="entry name" value="YcxB-like_C"/>
</dbReference>
<dbReference type="EMBL" id="BMIP01000001">
    <property type="protein sequence ID" value="GGD54908.1"/>
    <property type="molecule type" value="Genomic_DNA"/>
</dbReference>
<keyword evidence="1" id="KW-0812">Transmembrane</keyword>
<name>A0A916YPF1_9SPHN</name>
<dbReference type="AlphaFoldDB" id="A0A916YPF1"/>
<accession>A0A916YPF1</accession>
<evidence type="ECO:0000313" key="4">
    <source>
        <dbReference type="Proteomes" id="UP000612349"/>
    </source>
</evidence>
<sequence>MDGAIDQPVSFRVSERDVVEAMQATLWRRMFRGPGAVMLGIVIAAWLVLAVLTLHLGQSLRDVVMFAVAIPLLLALLQYGFVPVLARRHFRQSKALQTPLRFWLEGEVIHLEGERGQSAMPMDELWRWGETKRLVMLFHSEMLYNIVPKEVLGESGTRALIAALQAAGVKEA</sequence>
<comment type="caution">
    <text evidence="3">The sequence shown here is derived from an EMBL/GenBank/DDBJ whole genome shotgun (WGS) entry which is preliminary data.</text>
</comment>
<dbReference type="Pfam" id="PF14317">
    <property type="entry name" value="YcxB"/>
    <property type="match status" value="1"/>
</dbReference>
<reference evidence="3" key="1">
    <citation type="journal article" date="2014" name="Int. J. Syst. Evol. Microbiol.">
        <title>Complete genome sequence of Corynebacterium casei LMG S-19264T (=DSM 44701T), isolated from a smear-ripened cheese.</title>
        <authorList>
            <consortium name="US DOE Joint Genome Institute (JGI-PGF)"/>
            <person name="Walter F."/>
            <person name="Albersmeier A."/>
            <person name="Kalinowski J."/>
            <person name="Ruckert C."/>
        </authorList>
    </citation>
    <scope>NUCLEOTIDE SEQUENCE</scope>
    <source>
        <strain evidence="3">CGMCC 1.15360</strain>
    </source>
</reference>
<gene>
    <name evidence="3" type="ORF">GCM10010990_00040</name>
</gene>
<protein>
    <recommendedName>
        <fullName evidence="2">YcxB-like C-terminal domain-containing protein</fullName>
    </recommendedName>
</protein>
<evidence type="ECO:0000256" key="1">
    <source>
        <dbReference type="SAM" id="Phobius"/>
    </source>
</evidence>
<feature type="transmembrane region" description="Helical" evidence="1">
    <location>
        <begin position="63"/>
        <end position="86"/>
    </location>
</feature>
<reference evidence="3" key="2">
    <citation type="submission" date="2020-09" db="EMBL/GenBank/DDBJ databases">
        <authorList>
            <person name="Sun Q."/>
            <person name="Zhou Y."/>
        </authorList>
    </citation>
    <scope>NUCLEOTIDE SEQUENCE</scope>
    <source>
        <strain evidence="3">CGMCC 1.15360</strain>
    </source>
</reference>
<keyword evidence="4" id="KW-1185">Reference proteome</keyword>
<feature type="domain" description="YcxB-like C-terminal" evidence="2">
    <location>
        <begin position="109"/>
        <end position="152"/>
    </location>
</feature>
<evidence type="ECO:0000313" key="3">
    <source>
        <dbReference type="EMBL" id="GGD54908.1"/>
    </source>
</evidence>